<evidence type="ECO:0000256" key="3">
    <source>
        <dbReference type="ARBA" id="ARBA00023125"/>
    </source>
</evidence>
<evidence type="ECO:0000259" key="7">
    <source>
        <dbReference type="PROSITE" id="PS51755"/>
    </source>
</evidence>
<dbReference type="Proteomes" id="UP001596302">
    <property type="component" value="Unassembled WGS sequence"/>
</dbReference>
<keyword evidence="9" id="KW-1185">Reference proteome</keyword>
<evidence type="ECO:0000256" key="6">
    <source>
        <dbReference type="SAM" id="MobiDB-lite"/>
    </source>
</evidence>
<proteinExistence type="inferred from homology"/>
<comment type="caution">
    <text evidence="8">The sequence shown here is derived from an EMBL/GenBank/DDBJ whole genome shotgun (WGS) entry which is preliminary data.</text>
</comment>
<sequence>MTDGDPRLFVLGPLAVRRDDGRVVALTGRRDRSLLAGLLAHRNEAVSARRLIDGAWGPDAGIGANTLQARVSHLRRLLGAQRLVHAGEGYLLRVPTGDCDEDVLVEALGRAQALLGGGGAAEAAQLLETALALVRGTPYAPCEDEPLVVAAAARAQDLVWSARELYARAVLDAGDHVRAAALARALVVAEPARQDARVVLMHALDRQGRRAEALAVFEDARRTLADVAGLEPAPLLRAAHAEILASEHTAVRSESAGPGVLHPPDMIRWLARNGHAEAALALAVRCAWGWWLAGERGRGRRLLAELLAAPPGDGTTGSRSAARLWAAALAVHERDEPAALGDAERALAEQARAPIAPTAIEALALLLIADRRTERGEPEAAARALTAAAPALGGDTDRWACGLATLVEARGLLGIGRPAEAGRLATEALRVFAGLPDAAGQLSAHELLGCLAQGRGELPAAADHFRRSLLLALHGGWPHAQCLQLMRLGGVTALLGDVGGARQRLAEALAIARRVDSPSLVAYVRTNLALVDARAGDTEPAARGHREALAWYQHAGSVSGIALNAAALARLVPAGRAEALLDRAERAAAASGDARAMAFVAESRAVTAASDELAVAHLRRARELRGRTGWPRLPGEQPDVDRLERRLRP</sequence>
<feature type="compositionally biased region" description="Basic and acidic residues" evidence="6">
    <location>
        <begin position="639"/>
        <end position="649"/>
    </location>
</feature>
<feature type="region of interest" description="Disordered" evidence="6">
    <location>
        <begin position="628"/>
        <end position="649"/>
    </location>
</feature>
<keyword evidence="4" id="KW-0804">Transcription</keyword>
<protein>
    <submittedName>
        <fullName evidence="8">BTAD domain-containing putative transcriptional regulator</fullName>
    </submittedName>
</protein>
<name>A0ABW1J0X5_9PSEU</name>
<accession>A0ABW1J0X5</accession>
<dbReference type="InterPro" id="IPR011990">
    <property type="entry name" value="TPR-like_helical_dom_sf"/>
</dbReference>
<reference evidence="9" key="1">
    <citation type="journal article" date="2019" name="Int. J. Syst. Evol. Microbiol.">
        <title>The Global Catalogue of Microorganisms (GCM) 10K type strain sequencing project: providing services to taxonomists for standard genome sequencing and annotation.</title>
        <authorList>
            <consortium name="The Broad Institute Genomics Platform"/>
            <consortium name="The Broad Institute Genome Sequencing Center for Infectious Disease"/>
            <person name="Wu L."/>
            <person name="Ma J."/>
        </authorList>
    </citation>
    <scope>NUCLEOTIDE SEQUENCE [LARGE SCALE GENOMIC DNA]</scope>
    <source>
        <strain evidence="9">CCM 8391</strain>
    </source>
</reference>
<dbReference type="Pfam" id="PF03704">
    <property type="entry name" value="BTAD"/>
    <property type="match status" value="1"/>
</dbReference>
<evidence type="ECO:0000256" key="1">
    <source>
        <dbReference type="ARBA" id="ARBA00005820"/>
    </source>
</evidence>
<dbReference type="PANTHER" id="PTHR35807">
    <property type="entry name" value="TRANSCRIPTIONAL REGULATOR REDD-RELATED"/>
    <property type="match status" value="1"/>
</dbReference>
<dbReference type="SMART" id="SM00862">
    <property type="entry name" value="Trans_reg_C"/>
    <property type="match status" value="1"/>
</dbReference>
<evidence type="ECO:0000256" key="2">
    <source>
        <dbReference type="ARBA" id="ARBA00023015"/>
    </source>
</evidence>
<evidence type="ECO:0000256" key="4">
    <source>
        <dbReference type="ARBA" id="ARBA00023163"/>
    </source>
</evidence>
<keyword evidence="2" id="KW-0805">Transcription regulation</keyword>
<feature type="domain" description="OmpR/PhoB-type" evidence="7">
    <location>
        <begin position="1"/>
        <end position="94"/>
    </location>
</feature>
<dbReference type="InterPro" id="IPR016032">
    <property type="entry name" value="Sig_transdc_resp-reg_C-effctor"/>
</dbReference>
<organism evidence="8 9">
    <name type="scientific">Pseudonocardia hispaniensis</name>
    <dbReference type="NCBI Taxonomy" id="904933"/>
    <lineage>
        <taxon>Bacteria</taxon>
        <taxon>Bacillati</taxon>
        <taxon>Actinomycetota</taxon>
        <taxon>Actinomycetes</taxon>
        <taxon>Pseudonocardiales</taxon>
        <taxon>Pseudonocardiaceae</taxon>
        <taxon>Pseudonocardia</taxon>
    </lineage>
</organism>
<dbReference type="Gene3D" id="1.10.10.10">
    <property type="entry name" value="Winged helix-like DNA-binding domain superfamily/Winged helix DNA-binding domain"/>
    <property type="match status" value="1"/>
</dbReference>
<dbReference type="SUPFAM" id="SSF48452">
    <property type="entry name" value="TPR-like"/>
    <property type="match status" value="2"/>
</dbReference>
<dbReference type="Gene3D" id="1.25.40.10">
    <property type="entry name" value="Tetratricopeptide repeat domain"/>
    <property type="match status" value="2"/>
</dbReference>
<dbReference type="RefSeq" id="WP_379584301.1">
    <property type="nucleotide sequence ID" value="NZ_JBHSQW010000016.1"/>
</dbReference>
<dbReference type="EMBL" id="JBHSQW010000016">
    <property type="protein sequence ID" value="MFC5994272.1"/>
    <property type="molecule type" value="Genomic_DNA"/>
</dbReference>
<dbReference type="SMART" id="SM01043">
    <property type="entry name" value="BTAD"/>
    <property type="match status" value="1"/>
</dbReference>
<evidence type="ECO:0000313" key="9">
    <source>
        <dbReference type="Proteomes" id="UP001596302"/>
    </source>
</evidence>
<feature type="DNA-binding region" description="OmpR/PhoB-type" evidence="5">
    <location>
        <begin position="1"/>
        <end position="94"/>
    </location>
</feature>
<comment type="similarity">
    <text evidence="1">Belongs to the AfsR/DnrI/RedD regulatory family.</text>
</comment>
<dbReference type="InterPro" id="IPR001867">
    <property type="entry name" value="OmpR/PhoB-type_DNA-bd"/>
</dbReference>
<evidence type="ECO:0000313" key="8">
    <source>
        <dbReference type="EMBL" id="MFC5994272.1"/>
    </source>
</evidence>
<dbReference type="Pfam" id="PF00486">
    <property type="entry name" value="Trans_reg_C"/>
    <property type="match status" value="1"/>
</dbReference>
<dbReference type="InterPro" id="IPR036388">
    <property type="entry name" value="WH-like_DNA-bd_sf"/>
</dbReference>
<dbReference type="SUPFAM" id="SSF46894">
    <property type="entry name" value="C-terminal effector domain of the bipartite response regulators"/>
    <property type="match status" value="1"/>
</dbReference>
<dbReference type="PROSITE" id="PS51755">
    <property type="entry name" value="OMPR_PHOB"/>
    <property type="match status" value="1"/>
</dbReference>
<dbReference type="InterPro" id="IPR051677">
    <property type="entry name" value="AfsR-DnrI-RedD_regulator"/>
</dbReference>
<dbReference type="InterPro" id="IPR005158">
    <property type="entry name" value="BTAD"/>
</dbReference>
<gene>
    <name evidence="8" type="ORF">ACFQE5_08610</name>
</gene>
<dbReference type="PANTHER" id="PTHR35807:SF1">
    <property type="entry name" value="TRANSCRIPTIONAL REGULATOR REDD"/>
    <property type="match status" value="1"/>
</dbReference>
<keyword evidence="3 5" id="KW-0238">DNA-binding</keyword>
<evidence type="ECO:0000256" key="5">
    <source>
        <dbReference type="PROSITE-ProRule" id="PRU01091"/>
    </source>
</evidence>